<accession>A0A975J393</accession>
<reference evidence="1" key="1">
    <citation type="submission" date="2021-04" db="EMBL/GenBank/DDBJ databases">
        <title>Luteolibacter sp. 32A isolated from the skin of an Anderson's salamander (Ambystoma andersonii).</title>
        <authorList>
            <person name="Spergser J."/>
            <person name="Busse H.-J."/>
        </authorList>
    </citation>
    <scope>NUCLEOTIDE SEQUENCE</scope>
    <source>
        <strain evidence="1">32A</strain>
    </source>
</reference>
<evidence type="ECO:0000313" key="1">
    <source>
        <dbReference type="EMBL" id="QUE53219.1"/>
    </source>
</evidence>
<dbReference type="Proteomes" id="UP000676169">
    <property type="component" value="Chromosome"/>
</dbReference>
<protein>
    <recommendedName>
        <fullName evidence="3">DUF2383 domain-containing protein</fullName>
    </recommendedName>
</protein>
<organism evidence="1 2">
    <name type="scientific">Luteolibacter ambystomatis</name>
    <dbReference type="NCBI Taxonomy" id="2824561"/>
    <lineage>
        <taxon>Bacteria</taxon>
        <taxon>Pseudomonadati</taxon>
        <taxon>Verrucomicrobiota</taxon>
        <taxon>Verrucomicrobiia</taxon>
        <taxon>Verrucomicrobiales</taxon>
        <taxon>Verrucomicrobiaceae</taxon>
        <taxon>Luteolibacter</taxon>
    </lineage>
</organism>
<dbReference type="AlphaFoldDB" id="A0A975J393"/>
<dbReference type="RefSeq" id="WP_211634561.1">
    <property type="nucleotide sequence ID" value="NZ_CP073100.1"/>
</dbReference>
<evidence type="ECO:0000313" key="2">
    <source>
        <dbReference type="Proteomes" id="UP000676169"/>
    </source>
</evidence>
<proteinExistence type="predicted"/>
<keyword evidence="2" id="KW-1185">Reference proteome</keyword>
<dbReference type="KEGG" id="lamb:KBB96_10035"/>
<evidence type="ECO:0008006" key="3">
    <source>
        <dbReference type="Google" id="ProtNLM"/>
    </source>
</evidence>
<dbReference type="EMBL" id="CP073100">
    <property type="protein sequence ID" value="QUE53219.1"/>
    <property type="molecule type" value="Genomic_DNA"/>
</dbReference>
<sequence>MNYNGACIRICEALLHAECGARLGWSMSASQLGSDVELTAVNQSLSCHESNILRLRNHLRALEASPMCDIEPDEQLLRAFAEADACEHSGPVLDYLQRIETSLIEAYESALASPDTMPGIRDSIRLVLLPSVEAVLIRLKELPLPKAR</sequence>
<gene>
    <name evidence="1" type="ORF">KBB96_10035</name>
</gene>
<name>A0A975J393_9BACT</name>